<keyword evidence="4 10" id="KW-0418">Kinase</keyword>
<dbReference type="Proteomes" id="UP000310685">
    <property type="component" value="Unassembled WGS sequence"/>
</dbReference>
<keyword evidence="6" id="KW-0460">Magnesium</keyword>
<keyword evidence="1" id="KW-0808">Transferase</keyword>
<dbReference type="InterPro" id="IPR011611">
    <property type="entry name" value="PfkB_dom"/>
</dbReference>
<dbReference type="Gene3D" id="3.40.1190.20">
    <property type="match status" value="1"/>
</dbReference>
<feature type="domain" description="Carbohydrate kinase PfkB" evidence="9">
    <location>
        <begin position="146"/>
        <end position="287"/>
    </location>
</feature>
<feature type="domain" description="Carbohydrate kinase PfkB" evidence="9">
    <location>
        <begin position="3"/>
        <end position="129"/>
    </location>
</feature>
<dbReference type="GO" id="GO:0005524">
    <property type="term" value="F:ATP binding"/>
    <property type="evidence" value="ECO:0007669"/>
    <property type="project" value="UniProtKB-KW"/>
</dbReference>
<evidence type="ECO:0000256" key="5">
    <source>
        <dbReference type="ARBA" id="ARBA00022840"/>
    </source>
</evidence>
<reference evidence="10 11" key="1">
    <citation type="submission" date="2019-03" db="EMBL/GenBank/DDBJ databases">
        <title>Sequencing 25 genomes of Wallemia mellicola.</title>
        <authorList>
            <person name="Gostincar C."/>
        </authorList>
    </citation>
    <scope>NUCLEOTIDE SEQUENCE [LARGE SCALE GENOMIC DNA]</scope>
    <source>
        <strain evidence="10 11">EXF-6152</strain>
    </source>
</reference>
<protein>
    <submittedName>
        <fullName evidence="10">Ribokinase-like protein</fullName>
    </submittedName>
</protein>
<dbReference type="PANTHER" id="PTHR10584:SF166">
    <property type="entry name" value="RIBOKINASE"/>
    <property type="match status" value="1"/>
</dbReference>
<keyword evidence="5" id="KW-0067">ATP-binding</keyword>
<accession>A0A4T0PTG2</accession>
<evidence type="ECO:0000313" key="10">
    <source>
        <dbReference type="EMBL" id="TIB82069.1"/>
    </source>
</evidence>
<evidence type="ECO:0000313" key="11">
    <source>
        <dbReference type="Proteomes" id="UP000310685"/>
    </source>
</evidence>
<proteinExistence type="predicted"/>
<evidence type="ECO:0000259" key="9">
    <source>
        <dbReference type="Pfam" id="PF00294"/>
    </source>
</evidence>
<evidence type="ECO:0000256" key="1">
    <source>
        <dbReference type="ARBA" id="ARBA00022679"/>
    </source>
</evidence>
<dbReference type="CDD" id="cd01174">
    <property type="entry name" value="ribokinase"/>
    <property type="match status" value="1"/>
</dbReference>
<evidence type="ECO:0000256" key="6">
    <source>
        <dbReference type="ARBA" id="ARBA00022842"/>
    </source>
</evidence>
<dbReference type="GO" id="GO:0004747">
    <property type="term" value="F:ribokinase activity"/>
    <property type="evidence" value="ECO:0007669"/>
    <property type="project" value="InterPro"/>
</dbReference>
<dbReference type="InterPro" id="IPR002139">
    <property type="entry name" value="Ribo/fructo_kinase"/>
</dbReference>
<dbReference type="Pfam" id="PF00294">
    <property type="entry name" value="PfkB"/>
    <property type="match status" value="2"/>
</dbReference>
<dbReference type="SUPFAM" id="SSF53613">
    <property type="entry name" value="Ribokinase-like"/>
    <property type="match status" value="1"/>
</dbReference>
<gene>
    <name evidence="10" type="ORF">E3Q22_00412</name>
</gene>
<evidence type="ECO:0000256" key="2">
    <source>
        <dbReference type="ARBA" id="ARBA00022723"/>
    </source>
</evidence>
<dbReference type="EMBL" id="SPRC01000003">
    <property type="protein sequence ID" value="TIB82069.1"/>
    <property type="molecule type" value="Genomic_DNA"/>
</dbReference>
<keyword evidence="7" id="KW-0630">Potassium</keyword>
<keyword evidence="2" id="KW-0479">Metal-binding</keyword>
<keyword evidence="3" id="KW-0547">Nucleotide-binding</keyword>
<comment type="caution">
    <text evidence="10">The sequence shown here is derived from an EMBL/GenBank/DDBJ whole genome shotgun (WGS) entry which is preliminary data.</text>
</comment>
<dbReference type="AlphaFoldDB" id="A0A4T0PTG2"/>
<evidence type="ECO:0000256" key="7">
    <source>
        <dbReference type="ARBA" id="ARBA00022958"/>
    </source>
</evidence>
<name>A0A4T0PTG2_9BASI</name>
<organism evidence="10 11">
    <name type="scientific">Wallemia mellicola</name>
    <dbReference type="NCBI Taxonomy" id="1708541"/>
    <lineage>
        <taxon>Eukaryota</taxon>
        <taxon>Fungi</taxon>
        <taxon>Dikarya</taxon>
        <taxon>Basidiomycota</taxon>
        <taxon>Wallemiomycotina</taxon>
        <taxon>Wallemiomycetes</taxon>
        <taxon>Wallemiales</taxon>
        <taxon>Wallemiaceae</taxon>
        <taxon>Wallemia</taxon>
    </lineage>
</organism>
<sequence length="356" mass="38533">MALVFGSINVDEFFSVPHIVRPGETLASTKITKKAGGKGANQAVALAKASAVVSLAGQIGEDGEWIRTLLHSFNVDTSLLKTNNSLPSGRATIQISSEGENSIVLFGGTNMLSYSDALPLSKYQFLLLQEEIGLKTIYNPSPMPNATQLRNFPWSSLSYLIINAGEAADLLKAFGEDPTSLSSAELLDKLMSNPSTGSLEGLIITLGENGLIARIKIEGIPTNYELPTIKVNAIDSTGAGDTFAGYFTACRMKMQTVDTSTMELALRNAMGAAALAVTKSGAMEAIPEVNETAILISIYTFTFSSFTLSCFYIFECVVAPFERSRSSPLDLWNESEYANRNWYDDSRIPQWLSLRT</sequence>
<evidence type="ECO:0000256" key="8">
    <source>
        <dbReference type="ARBA" id="ARBA00023277"/>
    </source>
</evidence>
<keyword evidence="8" id="KW-0119">Carbohydrate metabolism</keyword>
<dbReference type="PRINTS" id="PR00990">
    <property type="entry name" value="RIBOKINASE"/>
</dbReference>
<dbReference type="GO" id="GO:0046872">
    <property type="term" value="F:metal ion binding"/>
    <property type="evidence" value="ECO:0007669"/>
    <property type="project" value="UniProtKB-KW"/>
</dbReference>
<evidence type="ECO:0000256" key="4">
    <source>
        <dbReference type="ARBA" id="ARBA00022777"/>
    </source>
</evidence>
<dbReference type="GO" id="GO:0006014">
    <property type="term" value="P:D-ribose metabolic process"/>
    <property type="evidence" value="ECO:0007669"/>
    <property type="project" value="InterPro"/>
</dbReference>
<dbReference type="InterPro" id="IPR029056">
    <property type="entry name" value="Ribokinase-like"/>
</dbReference>
<dbReference type="InterPro" id="IPR011877">
    <property type="entry name" value="Ribokinase"/>
</dbReference>
<dbReference type="PANTHER" id="PTHR10584">
    <property type="entry name" value="SUGAR KINASE"/>
    <property type="match status" value="1"/>
</dbReference>
<evidence type="ECO:0000256" key="3">
    <source>
        <dbReference type="ARBA" id="ARBA00022741"/>
    </source>
</evidence>